<organism evidence="3 4">
    <name type="scientific">Ideonella azotifigens</name>
    <dbReference type="NCBI Taxonomy" id="513160"/>
    <lineage>
        <taxon>Bacteria</taxon>
        <taxon>Pseudomonadati</taxon>
        <taxon>Pseudomonadota</taxon>
        <taxon>Betaproteobacteria</taxon>
        <taxon>Burkholderiales</taxon>
        <taxon>Sphaerotilaceae</taxon>
        <taxon>Ideonella</taxon>
    </lineage>
</organism>
<evidence type="ECO:0000256" key="1">
    <source>
        <dbReference type="HAMAP-Rule" id="MF_00612"/>
    </source>
</evidence>
<dbReference type="HAMAP" id="MF_00612">
    <property type="entry name" value="UPF0225"/>
    <property type="match status" value="1"/>
</dbReference>
<dbReference type="InterPro" id="IPR032710">
    <property type="entry name" value="NTF2-like_dom_sf"/>
</dbReference>
<evidence type="ECO:0000313" key="4">
    <source>
        <dbReference type="Proteomes" id="UP001500279"/>
    </source>
</evidence>
<protein>
    <recommendedName>
        <fullName evidence="1">UPF0225 protein GCM10009107_02050</fullName>
    </recommendedName>
</protein>
<accession>A0ABP3UQC2</accession>
<reference evidence="4" key="1">
    <citation type="journal article" date="2019" name="Int. J. Syst. Evol. Microbiol.">
        <title>The Global Catalogue of Microorganisms (GCM) 10K type strain sequencing project: providing services to taxonomists for standard genome sequencing and annotation.</title>
        <authorList>
            <consortium name="The Broad Institute Genomics Platform"/>
            <consortium name="The Broad Institute Genome Sequencing Center for Infectious Disease"/>
            <person name="Wu L."/>
            <person name="Ma J."/>
        </authorList>
    </citation>
    <scope>NUCLEOTIDE SEQUENCE [LARGE SCALE GENOMIC DNA]</scope>
    <source>
        <strain evidence="4">JCM 15503</strain>
    </source>
</reference>
<evidence type="ECO:0000313" key="3">
    <source>
        <dbReference type="EMBL" id="GAA0740414.1"/>
    </source>
</evidence>
<proteinExistence type="inferred from homology"/>
<dbReference type="EMBL" id="BAAAEW010000002">
    <property type="protein sequence ID" value="GAA0740414.1"/>
    <property type="molecule type" value="Genomic_DNA"/>
</dbReference>
<dbReference type="Gene3D" id="3.10.450.50">
    <property type="match status" value="1"/>
</dbReference>
<name>A0ABP3UQC2_9BURK</name>
<dbReference type="InterPro" id="IPR023006">
    <property type="entry name" value="YchJ-like"/>
</dbReference>
<dbReference type="InterPro" id="IPR048469">
    <property type="entry name" value="YchJ-like_M"/>
</dbReference>
<keyword evidence="4" id="KW-1185">Reference proteome</keyword>
<dbReference type="RefSeq" id="WP_170201002.1">
    <property type="nucleotide sequence ID" value="NZ_BAAAEW010000002.1"/>
</dbReference>
<gene>
    <name evidence="3" type="ORF">GCM10009107_02050</name>
</gene>
<dbReference type="Pfam" id="PF17775">
    <property type="entry name" value="YchJ_M-like"/>
    <property type="match status" value="1"/>
</dbReference>
<feature type="domain" description="YchJ-like middle NTF2-like" evidence="2">
    <location>
        <begin position="44"/>
        <end position="138"/>
    </location>
</feature>
<evidence type="ECO:0000259" key="2">
    <source>
        <dbReference type="Pfam" id="PF17775"/>
    </source>
</evidence>
<dbReference type="SUPFAM" id="SSF54427">
    <property type="entry name" value="NTF2-like"/>
    <property type="match status" value="1"/>
</dbReference>
<dbReference type="Proteomes" id="UP001500279">
    <property type="component" value="Unassembled WGS sequence"/>
</dbReference>
<comment type="caution">
    <text evidence="3">The sequence shown here is derived from an EMBL/GenBank/DDBJ whole genome shotgun (WGS) entry which is preliminary data.</text>
</comment>
<sequence>MHAAAPCPCGRTAAAPARKPPAVLAYADCCGRWHAGPLHLQAPDAESLMRSRYSAFVLGLHDYLLQTWHPDTRPTELAPDEPGLQWLGLDVRQHKPLDATHAMVEFVARCKLNGRAQRLHERSRFERGAAGRWFYMDALAD</sequence>
<comment type="similarity">
    <text evidence="1">Belongs to the UPF0225 family.</text>
</comment>